<evidence type="ECO:0000313" key="2">
    <source>
        <dbReference type="EMBL" id="GME75282.1"/>
    </source>
</evidence>
<keyword evidence="1" id="KW-1133">Transmembrane helix</keyword>
<evidence type="ECO:0000256" key="1">
    <source>
        <dbReference type="SAM" id="Phobius"/>
    </source>
</evidence>
<reference evidence="2" key="1">
    <citation type="submission" date="2023-04" db="EMBL/GenBank/DDBJ databases">
        <title>Candida boidinii NBRC 10035.</title>
        <authorList>
            <person name="Ichikawa N."/>
            <person name="Sato H."/>
            <person name="Tonouchi N."/>
        </authorList>
    </citation>
    <scope>NUCLEOTIDE SEQUENCE</scope>
    <source>
        <strain evidence="2">NBRC 10035</strain>
    </source>
</reference>
<evidence type="ECO:0000313" key="3">
    <source>
        <dbReference type="Proteomes" id="UP001165120"/>
    </source>
</evidence>
<dbReference type="AlphaFoldDB" id="A0A9W6T763"/>
<proteinExistence type="predicted"/>
<dbReference type="EMBL" id="BSXN01002009">
    <property type="protein sequence ID" value="GME75282.1"/>
    <property type="molecule type" value="Genomic_DNA"/>
</dbReference>
<accession>A0A9W6T763</accession>
<keyword evidence="3" id="KW-1185">Reference proteome</keyword>
<protein>
    <submittedName>
        <fullName evidence="2">Unnamed protein product</fullName>
    </submittedName>
</protein>
<sequence>MEKFSDWRDKATGISPFMPIPKPKGSIVINNIIKPITFIIKLPILIILSIFFIFFNNILTIKPIRDFFLFNLILKFIFNIKDIEVVVEGVKKSNLKLINDKKPEINDICILNYSSPFDAIAFSLISKSNKIVYLLSDKNGNLLKFNSLFNFFKFTAFNQNINDEDSTICDGGILKDVSELEGKTACVFFEGTPSNNKSILYPNKNLFDIKRFKSAATTDGSPFSLKLVSITCSPYLTTPLPRSVGKYLYDQMVEGSSCGYKMKIFEETSLDISKLTWLQVREKLSQSGRLKLVGRELSIESKKKFFDAFKKGKKIN</sequence>
<organism evidence="2 3">
    <name type="scientific">Candida boidinii</name>
    <name type="common">Yeast</name>
    <dbReference type="NCBI Taxonomy" id="5477"/>
    <lineage>
        <taxon>Eukaryota</taxon>
        <taxon>Fungi</taxon>
        <taxon>Dikarya</taxon>
        <taxon>Ascomycota</taxon>
        <taxon>Saccharomycotina</taxon>
        <taxon>Pichiomycetes</taxon>
        <taxon>Pichiales</taxon>
        <taxon>Pichiaceae</taxon>
        <taxon>Ogataea</taxon>
        <taxon>Ogataea/Candida clade</taxon>
    </lineage>
</organism>
<name>A0A9W6T763_CANBO</name>
<comment type="caution">
    <text evidence="2">The sequence shown here is derived from an EMBL/GenBank/DDBJ whole genome shotgun (WGS) entry which is preliminary data.</text>
</comment>
<dbReference type="Proteomes" id="UP001165120">
    <property type="component" value="Unassembled WGS sequence"/>
</dbReference>
<keyword evidence="1" id="KW-0472">Membrane</keyword>
<keyword evidence="1" id="KW-0812">Transmembrane</keyword>
<gene>
    <name evidence="2" type="ORF">Cboi02_000472200</name>
</gene>
<feature type="transmembrane region" description="Helical" evidence="1">
    <location>
        <begin position="32"/>
        <end position="55"/>
    </location>
</feature>